<dbReference type="OrthoDB" id="1663137at2759"/>
<keyword evidence="4" id="KW-0560">Oxidoreductase</keyword>
<dbReference type="EMBL" id="KB932793">
    <property type="protein sequence ID" value="EOO04171.1"/>
    <property type="molecule type" value="Genomic_DNA"/>
</dbReference>
<evidence type="ECO:0000256" key="2">
    <source>
        <dbReference type="ARBA" id="ARBA00022630"/>
    </source>
</evidence>
<comment type="similarity">
    <text evidence="1">Belongs to the NADH:flavin oxidoreductase/NADH oxidase family.</text>
</comment>
<dbReference type="Proteomes" id="UP000014074">
    <property type="component" value="Unassembled WGS sequence"/>
</dbReference>
<protein>
    <submittedName>
        <fullName evidence="6">Putative nadh oxidase protein</fullName>
    </submittedName>
</protein>
<evidence type="ECO:0000256" key="4">
    <source>
        <dbReference type="ARBA" id="ARBA00023002"/>
    </source>
</evidence>
<proteinExistence type="inferred from homology"/>
<dbReference type="HOGENOM" id="CLU_012153_6_3_1"/>
<evidence type="ECO:0000259" key="5">
    <source>
        <dbReference type="Pfam" id="PF00724"/>
    </source>
</evidence>
<dbReference type="KEGG" id="tmn:UCRPA7_290"/>
<dbReference type="SUPFAM" id="SSF51395">
    <property type="entry name" value="FMN-linked oxidoreductases"/>
    <property type="match status" value="1"/>
</dbReference>
<accession>R8BXP3</accession>
<dbReference type="PANTHER" id="PTHR43656:SF5">
    <property type="entry name" value="NADH:FLAVIN OXIDOREDUCTASE_NADH OXIDASE N-TERMINAL DOMAIN-CONTAINING PROTEIN"/>
    <property type="match status" value="1"/>
</dbReference>
<evidence type="ECO:0000256" key="1">
    <source>
        <dbReference type="ARBA" id="ARBA00005979"/>
    </source>
</evidence>
<name>R8BXP3_PHAM7</name>
<sequence>MVIPVDAPFSGPRFEAFANLAKGANAHGSLIVGQVSHAGRQVEESIQPHPISASDDQLHMPSLRRKFGKPRAATREDINGVIEGFAHAAEFLENAGFDGIQLHAAHGYLLAQFLSRSTNHRDDEYGGSLENRMRLIFEIAAAVRKRVSETFVIGIKINAIELQEDGFNPEEATVFCQRLEEAKFDYVELSGGNYEKLAWMHVKESTKKRENFYIEAAEEIVKPLKSIKVYTTGGFKTLDGMLDALNVVDGVGIGKAACQEPRLPRALQSGKASGILKYAYSEEDYLKRLFASGSQIRQIAKNEEPVDLTVPENAEAVWEAIMGQWQRIAEDQERWTYGSPDLTLPAQPYAEPSI</sequence>
<feature type="domain" description="NADH:flavin oxidoreductase/NADH oxidase N-terminal" evidence="5">
    <location>
        <begin position="15"/>
        <end position="271"/>
    </location>
</feature>
<dbReference type="AlphaFoldDB" id="R8BXP3"/>
<organism evidence="6 7">
    <name type="scientific">Phaeoacremonium minimum (strain UCR-PA7)</name>
    <name type="common">Esca disease fungus</name>
    <name type="synonym">Togninia minima</name>
    <dbReference type="NCBI Taxonomy" id="1286976"/>
    <lineage>
        <taxon>Eukaryota</taxon>
        <taxon>Fungi</taxon>
        <taxon>Dikarya</taxon>
        <taxon>Ascomycota</taxon>
        <taxon>Pezizomycotina</taxon>
        <taxon>Sordariomycetes</taxon>
        <taxon>Sordariomycetidae</taxon>
        <taxon>Togniniales</taxon>
        <taxon>Togniniaceae</taxon>
        <taxon>Phaeoacremonium</taxon>
    </lineage>
</organism>
<gene>
    <name evidence="6" type="ORF">UCRPA7_290</name>
</gene>
<dbReference type="PANTHER" id="PTHR43656">
    <property type="entry name" value="BINDING OXIDOREDUCTASE, PUTATIVE (AFU_ORTHOLOGUE AFUA_2G08260)-RELATED"/>
    <property type="match status" value="1"/>
</dbReference>
<dbReference type="InterPro" id="IPR001155">
    <property type="entry name" value="OxRdtase_FMN_N"/>
</dbReference>
<evidence type="ECO:0000256" key="3">
    <source>
        <dbReference type="ARBA" id="ARBA00022643"/>
    </source>
</evidence>
<dbReference type="eggNOG" id="KOG0134">
    <property type="taxonomic scope" value="Eukaryota"/>
</dbReference>
<dbReference type="GO" id="GO:0010181">
    <property type="term" value="F:FMN binding"/>
    <property type="evidence" value="ECO:0007669"/>
    <property type="project" value="InterPro"/>
</dbReference>
<keyword evidence="3" id="KW-0288">FMN</keyword>
<dbReference type="Pfam" id="PF00724">
    <property type="entry name" value="Oxidored_FMN"/>
    <property type="match status" value="1"/>
</dbReference>
<dbReference type="RefSeq" id="XP_007911078.1">
    <property type="nucleotide sequence ID" value="XM_007912887.1"/>
</dbReference>
<keyword evidence="7" id="KW-1185">Reference proteome</keyword>
<dbReference type="InterPro" id="IPR013785">
    <property type="entry name" value="Aldolase_TIM"/>
</dbReference>
<dbReference type="InterPro" id="IPR051799">
    <property type="entry name" value="NADH_flavin_oxidoreductase"/>
</dbReference>
<evidence type="ECO:0000313" key="7">
    <source>
        <dbReference type="Proteomes" id="UP000014074"/>
    </source>
</evidence>
<reference evidence="7" key="1">
    <citation type="journal article" date="2013" name="Genome Announc.">
        <title>Draft genome sequence of the ascomycete Phaeoacremonium aleophilum strain UCR-PA7, a causal agent of the esca disease complex in grapevines.</title>
        <authorList>
            <person name="Blanco-Ulate B."/>
            <person name="Rolshausen P."/>
            <person name="Cantu D."/>
        </authorList>
    </citation>
    <scope>NUCLEOTIDE SEQUENCE [LARGE SCALE GENOMIC DNA]</scope>
    <source>
        <strain evidence="7">UCR-PA7</strain>
    </source>
</reference>
<dbReference type="GO" id="GO:0016491">
    <property type="term" value="F:oxidoreductase activity"/>
    <property type="evidence" value="ECO:0007669"/>
    <property type="project" value="UniProtKB-KW"/>
</dbReference>
<evidence type="ECO:0000313" key="6">
    <source>
        <dbReference type="EMBL" id="EOO04171.1"/>
    </source>
</evidence>
<dbReference type="GeneID" id="19323196"/>
<dbReference type="Gene3D" id="3.20.20.70">
    <property type="entry name" value="Aldolase class I"/>
    <property type="match status" value="1"/>
</dbReference>
<keyword evidence="2" id="KW-0285">Flavoprotein</keyword>